<sequence length="200" mass="22760">MPSTKQRYIPTHHFHRFTLAIVLLSSCGLALAAQQSAPTDYKLQVLKDCKLLSERPLTAVELNAWQNLKKAELKMDQLQIPLDQMSKALGPHQDKMEQLSAELEQQTKRDRMPDETLLEQTRMTAERIEDITDSYQGDIDAISQYGDEISKVAKTFEQQITAQLPEGSFDQLRVVKPGETPDKNCQSGMFFSKSLRFNKS</sequence>
<feature type="chain" id="PRO_5045376254" evidence="1">
    <location>
        <begin position="33"/>
        <end position="200"/>
    </location>
</feature>
<name>A0ABV6BC97_9GAMM</name>
<gene>
    <name evidence="2" type="ORF">ACFFJP_09440</name>
</gene>
<keyword evidence="1" id="KW-0732">Signal</keyword>
<accession>A0ABV6BC97</accession>
<reference evidence="2 3" key="1">
    <citation type="submission" date="2024-09" db="EMBL/GenBank/DDBJ databases">
        <authorList>
            <person name="Sun Q."/>
            <person name="Mori K."/>
        </authorList>
    </citation>
    <scope>NUCLEOTIDE SEQUENCE [LARGE SCALE GENOMIC DNA]</scope>
    <source>
        <strain evidence="2 3">KCTC 23315</strain>
    </source>
</reference>
<evidence type="ECO:0000313" key="3">
    <source>
        <dbReference type="Proteomes" id="UP001589813"/>
    </source>
</evidence>
<comment type="caution">
    <text evidence="2">The sequence shown here is derived from an EMBL/GenBank/DDBJ whole genome shotgun (WGS) entry which is preliminary data.</text>
</comment>
<proteinExistence type="predicted"/>
<dbReference type="RefSeq" id="WP_377242771.1">
    <property type="nucleotide sequence ID" value="NZ_JBHLXP010000001.1"/>
</dbReference>
<dbReference type="Proteomes" id="UP001589813">
    <property type="component" value="Unassembled WGS sequence"/>
</dbReference>
<protein>
    <submittedName>
        <fullName evidence="2">Uncharacterized protein</fullName>
    </submittedName>
</protein>
<keyword evidence="3" id="KW-1185">Reference proteome</keyword>
<dbReference type="PROSITE" id="PS51257">
    <property type="entry name" value="PROKAR_LIPOPROTEIN"/>
    <property type="match status" value="1"/>
</dbReference>
<evidence type="ECO:0000256" key="1">
    <source>
        <dbReference type="SAM" id="SignalP"/>
    </source>
</evidence>
<evidence type="ECO:0000313" key="2">
    <source>
        <dbReference type="EMBL" id="MFC0048513.1"/>
    </source>
</evidence>
<feature type="signal peptide" evidence="1">
    <location>
        <begin position="1"/>
        <end position="32"/>
    </location>
</feature>
<organism evidence="2 3">
    <name type="scientific">Rheinheimera tilapiae</name>
    <dbReference type="NCBI Taxonomy" id="875043"/>
    <lineage>
        <taxon>Bacteria</taxon>
        <taxon>Pseudomonadati</taxon>
        <taxon>Pseudomonadota</taxon>
        <taxon>Gammaproteobacteria</taxon>
        <taxon>Chromatiales</taxon>
        <taxon>Chromatiaceae</taxon>
        <taxon>Rheinheimera</taxon>
    </lineage>
</organism>
<dbReference type="EMBL" id="JBHLXP010000001">
    <property type="protein sequence ID" value="MFC0048513.1"/>
    <property type="molecule type" value="Genomic_DNA"/>
</dbReference>